<dbReference type="Proteomes" id="UP000314294">
    <property type="component" value="Unassembled WGS sequence"/>
</dbReference>
<sequence length="326" mass="35640">MANWVLKYISQTTGKTCGSQKRYLLRNGRLESSRVDAVQGVRLHRVRVASVAGRLLDDRRVLTNRLRGAGDGGLRGRPHVVVQRFVQLLVGVGAALRVRVLVVGGVAAVGAVHGILTARRRQVRQPVVVDVQVILGCPISLGNERSSLLLRKFLLELRSPRNLQKSALSPPGVLGRVYCTLDSCSALDKEESSRMINNTSTYLTPPCPFIKCQNKLHKYEKTVVHQEEVDSSSLLQSSPRHNVSLLDVSISGSKALRRDVLNEDVAGQPQVTLAGLGAAEEACDRRSERGETLLSREALRSLLPLLLRSRSRSCRLPVPVPPLAPA</sequence>
<accession>A0A4Z2JBJ8</accession>
<dbReference type="EMBL" id="SRLO01000014">
    <property type="protein sequence ID" value="TNN86682.1"/>
    <property type="molecule type" value="Genomic_DNA"/>
</dbReference>
<comment type="caution">
    <text evidence="1">The sequence shown here is derived from an EMBL/GenBank/DDBJ whole genome shotgun (WGS) entry which is preliminary data.</text>
</comment>
<proteinExistence type="predicted"/>
<evidence type="ECO:0000313" key="2">
    <source>
        <dbReference type="Proteomes" id="UP000314294"/>
    </source>
</evidence>
<gene>
    <name evidence="1" type="ORF">EYF80_003150</name>
</gene>
<evidence type="ECO:0000313" key="1">
    <source>
        <dbReference type="EMBL" id="TNN86682.1"/>
    </source>
</evidence>
<name>A0A4Z2JBJ8_9TELE</name>
<keyword evidence="2" id="KW-1185">Reference proteome</keyword>
<dbReference type="AlphaFoldDB" id="A0A4Z2JBJ8"/>
<reference evidence="1 2" key="1">
    <citation type="submission" date="2019-03" db="EMBL/GenBank/DDBJ databases">
        <title>First draft genome of Liparis tanakae, snailfish: a comprehensive survey of snailfish specific genes.</title>
        <authorList>
            <person name="Kim W."/>
            <person name="Song I."/>
            <person name="Jeong J.-H."/>
            <person name="Kim D."/>
            <person name="Kim S."/>
            <person name="Ryu S."/>
            <person name="Song J.Y."/>
            <person name="Lee S.K."/>
        </authorList>
    </citation>
    <scope>NUCLEOTIDE SEQUENCE [LARGE SCALE GENOMIC DNA]</scope>
    <source>
        <tissue evidence="1">Muscle</tissue>
    </source>
</reference>
<organism evidence="1 2">
    <name type="scientific">Liparis tanakae</name>
    <name type="common">Tanaka's snailfish</name>
    <dbReference type="NCBI Taxonomy" id="230148"/>
    <lineage>
        <taxon>Eukaryota</taxon>
        <taxon>Metazoa</taxon>
        <taxon>Chordata</taxon>
        <taxon>Craniata</taxon>
        <taxon>Vertebrata</taxon>
        <taxon>Euteleostomi</taxon>
        <taxon>Actinopterygii</taxon>
        <taxon>Neopterygii</taxon>
        <taxon>Teleostei</taxon>
        <taxon>Neoteleostei</taxon>
        <taxon>Acanthomorphata</taxon>
        <taxon>Eupercaria</taxon>
        <taxon>Perciformes</taxon>
        <taxon>Cottioidei</taxon>
        <taxon>Cottales</taxon>
        <taxon>Liparidae</taxon>
        <taxon>Liparis</taxon>
    </lineage>
</organism>
<protein>
    <submittedName>
        <fullName evidence="1">Uncharacterized protein</fullName>
    </submittedName>
</protein>